<evidence type="ECO:0000313" key="2">
    <source>
        <dbReference type="Proteomes" id="UP001223886"/>
    </source>
</evidence>
<dbReference type="Proteomes" id="UP001223886">
    <property type="component" value="Unassembled WGS sequence"/>
</dbReference>
<keyword evidence="2" id="KW-1185">Reference proteome</keyword>
<accession>A0ABT9M223</accession>
<proteinExistence type="predicted"/>
<name>A0ABT9M223_9THEO</name>
<dbReference type="EMBL" id="JAURUP010000004">
    <property type="protein sequence ID" value="MDP9750158.1"/>
    <property type="molecule type" value="Genomic_DNA"/>
</dbReference>
<protein>
    <submittedName>
        <fullName evidence="1">Uncharacterized protein</fullName>
    </submittedName>
</protein>
<reference evidence="1 2" key="1">
    <citation type="submission" date="2023-07" db="EMBL/GenBank/DDBJ databases">
        <title>Genomic Encyclopedia of Type Strains, Phase IV (KMG-IV): sequencing the most valuable type-strain genomes for metagenomic binning, comparative biology and taxonomic classification.</title>
        <authorList>
            <person name="Goeker M."/>
        </authorList>
    </citation>
    <scope>NUCLEOTIDE SEQUENCE [LARGE SCALE GENOMIC DNA]</scope>
    <source>
        <strain evidence="1 2">DSM 25963</strain>
    </source>
</reference>
<gene>
    <name evidence="1" type="ORF">J2S24_000624</name>
</gene>
<sequence length="31" mass="3885">MEYQQEEVMTKPFDIKIMKRLLTYAKLLEFF</sequence>
<evidence type="ECO:0000313" key="1">
    <source>
        <dbReference type="EMBL" id="MDP9750158.1"/>
    </source>
</evidence>
<comment type="caution">
    <text evidence="1">The sequence shown here is derived from an EMBL/GenBank/DDBJ whole genome shotgun (WGS) entry which is preliminary data.</text>
</comment>
<organism evidence="1 2">
    <name type="scientific">Thermoanaerobacter pentosaceus</name>
    <dbReference type="NCBI Taxonomy" id="694059"/>
    <lineage>
        <taxon>Bacteria</taxon>
        <taxon>Bacillati</taxon>
        <taxon>Bacillota</taxon>
        <taxon>Clostridia</taxon>
        <taxon>Thermoanaerobacterales</taxon>
        <taxon>Thermoanaerobacteraceae</taxon>
        <taxon>Thermoanaerobacter</taxon>
    </lineage>
</organism>